<reference evidence="2" key="1">
    <citation type="submission" date="2017-02" db="UniProtKB">
        <authorList>
            <consortium name="WormBaseParasite"/>
        </authorList>
    </citation>
    <scope>IDENTIFICATION</scope>
</reference>
<proteinExistence type="predicted"/>
<dbReference type="Proteomes" id="UP000036681">
    <property type="component" value="Unplaced"/>
</dbReference>
<sequence>MTGGRLSFGGCADINGCVLNPGSSAHEGFAEQQVVIREGYLYVP</sequence>
<organism evidence="1 2">
    <name type="scientific">Ascaris lumbricoides</name>
    <name type="common">Giant roundworm</name>
    <dbReference type="NCBI Taxonomy" id="6252"/>
    <lineage>
        <taxon>Eukaryota</taxon>
        <taxon>Metazoa</taxon>
        <taxon>Ecdysozoa</taxon>
        <taxon>Nematoda</taxon>
        <taxon>Chromadorea</taxon>
        <taxon>Rhabditida</taxon>
        <taxon>Spirurina</taxon>
        <taxon>Ascaridomorpha</taxon>
        <taxon>Ascaridoidea</taxon>
        <taxon>Ascarididae</taxon>
        <taxon>Ascaris</taxon>
    </lineage>
</organism>
<evidence type="ECO:0000313" key="1">
    <source>
        <dbReference type="Proteomes" id="UP000036681"/>
    </source>
</evidence>
<keyword evidence="1" id="KW-1185">Reference proteome</keyword>
<evidence type="ECO:0000313" key="2">
    <source>
        <dbReference type="WBParaSite" id="ALUE_0000245601-mRNA-1"/>
    </source>
</evidence>
<accession>A0A0M3HLR1</accession>
<protein>
    <submittedName>
        <fullName evidence="2">Uncharacterized protein</fullName>
    </submittedName>
</protein>
<dbReference type="WBParaSite" id="ALUE_0000245601-mRNA-1">
    <property type="protein sequence ID" value="ALUE_0000245601-mRNA-1"/>
    <property type="gene ID" value="ALUE_0000245601"/>
</dbReference>
<dbReference type="AlphaFoldDB" id="A0A0M3HLR1"/>
<name>A0A0M3HLR1_ASCLU</name>